<gene>
    <name evidence="4" type="ORF">IAD31_07495</name>
</gene>
<reference evidence="4" key="2">
    <citation type="journal article" date="2021" name="PeerJ">
        <title>Extensive microbial diversity within the chicken gut microbiome revealed by metagenomics and culture.</title>
        <authorList>
            <person name="Gilroy R."/>
            <person name="Ravi A."/>
            <person name="Getino M."/>
            <person name="Pursley I."/>
            <person name="Horton D.L."/>
            <person name="Alikhan N.F."/>
            <person name="Baker D."/>
            <person name="Gharbi K."/>
            <person name="Hall N."/>
            <person name="Watson M."/>
            <person name="Adriaenssens E.M."/>
            <person name="Foster-Nyarko E."/>
            <person name="Jarju S."/>
            <person name="Secka A."/>
            <person name="Antonio M."/>
            <person name="Oren A."/>
            <person name="Chaudhuri R.R."/>
            <person name="La Ragione R."/>
            <person name="Hildebrand F."/>
            <person name="Pallen M.J."/>
        </authorList>
    </citation>
    <scope>NUCLEOTIDE SEQUENCE</scope>
    <source>
        <strain evidence="4">ChiGjej2B2-12916</strain>
    </source>
</reference>
<dbReference type="InterPro" id="IPR044005">
    <property type="entry name" value="DZR_2"/>
</dbReference>
<feature type="domain" description="Phosphoribosyltransferase" evidence="2">
    <location>
        <begin position="123"/>
        <end position="213"/>
    </location>
</feature>
<accession>A0A9D0YT11</accession>
<reference evidence="4" key="1">
    <citation type="submission" date="2020-10" db="EMBL/GenBank/DDBJ databases">
        <authorList>
            <person name="Gilroy R."/>
        </authorList>
    </citation>
    <scope>NUCLEOTIDE SEQUENCE</scope>
    <source>
        <strain evidence="4">ChiGjej2B2-12916</strain>
    </source>
</reference>
<dbReference type="CDD" id="cd06223">
    <property type="entry name" value="PRTases_typeI"/>
    <property type="match status" value="1"/>
</dbReference>
<organism evidence="4 5">
    <name type="scientific">Candidatus Enterenecus faecium</name>
    <dbReference type="NCBI Taxonomy" id="2840780"/>
    <lineage>
        <taxon>Bacteria</taxon>
        <taxon>Bacillati</taxon>
        <taxon>Bacillota</taxon>
        <taxon>Clostridia</taxon>
        <taxon>Eubacteriales</taxon>
        <taxon>Candidatus Enterenecus</taxon>
    </lineage>
</organism>
<dbReference type="Gene3D" id="3.40.50.2020">
    <property type="match status" value="1"/>
</dbReference>
<dbReference type="PANTHER" id="PTHR47505:SF1">
    <property type="entry name" value="DNA UTILIZATION PROTEIN YHGH"/>
    <property type="match status" value="1"/>
</dbReference>
<dbReference type="AlphaFoldDB" id="A0A9D0YT11"/>
<comment type="similarity">
    <text evidence="1">Belongs to the ComF/GntX family.</text>
</comment>
<evidence type="ECO:0000259" key="3">
    <source>
        <dbReference type="Pfam" id="PF18912"/>
    </source>
</evidence>
<protein>
    <submittedName>
        <fullName evidence="4">ComF family protein</fullName>
    </submittedName>
</protein>
<proteinExistence type="inferred from homology"/>
<evidence type="ECO:0000313" key="5">
    <source>
        <dbReference type="Proteomes" id="UP000886879"/>
    </source>
</evidence>
<dbReference type="Pfam" id="PF18912">
    <property type="entry name" value="DZR_2"/>
    <property type="match status" value="1"/>
</dbReference>
<sequence length="216" mass="24144">MNLVKLVLDLIYPPRCPFCGRVLEVWEEEGLCHQCQKTLPWQLEVGKQVDFCARCFSPLWYRGSVRRGMEQFKFRGGQIHARLFGTLMARCLHDQWGEEVDCITWVPVTRRRLGERGFDQCELLAREVGKNLGVEVVSALEKVRDTKQQARITSSSARQANVTGAYTAREGIDLTGKQVVLVDDVVTSGATMAECAACLRIAGAEKVIGLTVARAK</sequence>
<dbReference type="InterPro" id="IPR051910">
    <property type="entry name" value="ComF/GntX_DNA_util-trans"/>
</dbReference>
<dbReference type="EMBL" id="DVFO01000082">
    <property type="protein sequence ID" value="HIQ61422.1"/>
    <property type="molecule type" value="Genomic_DNA"/>
</dbReference>
<dbReference type="InterPro" id="IPR000836">
    <property type="entry name" value="PRTase_dom"/>
</dbReference>
<dbReference type="Pfam" id="PF00156">
    <property type="entry name" value="Pribosyltran"/>
    <property type="match status" value="1"/>
</dbReference>
<evidence type="ECO:0000259" key="2">
    <source>
        <dbReference type="Pfam" id="PF00156"/>
    </source>
</evidence>
<evidence type="ECO:0000256" key="1">
    <source>
        <dbReference type="ARBA" id="ARBA00008007"/>
    </source>
</evidence>
<dbReference type="SUPFAM" id="SSF53271">
    <property type="entry name" value="PRTase-like"/>
    <property type="match status" value="1"/>
</dbReference>
<dbReference type="Proteomes" id="UP000886879">
    <property type="component" value="Unassembled WGS sequence"/>
</dbReference>
<comment type="caution">
    <text evidence="4">The sequence shown here is derived from an EMBL/GenBank/DDBJ whole genome shotgun (WGS) entry which is preliminary data.</text>
</comment>
<feature type="domain" description="Double zinc ribbon" evidence="3">
    <location>
        <begin position="7"/>
        <end position="59"/>
    </location>
</feature>
<name>A0A9D0YT11_9FIRM</name>
<evidence type="ECO:0000313" key="4">
    <source>
        <dbReference type="EMBL" id="HIQ61422.1"/>
    </source>
</evidence>
<dbReference type="PANTHER" id="PTHR47505">
    <property type="entry name" value="DNA UTILIZATION PROTEIN YHGH"/>
    <property type="match status" value="1"/>
</dbReference>
<dbReference type="InterPro" id="IPR029057">
    <property type="entry name" value="PRTase-like"/>
</dbReference>